<dbReference type="Proteomes" id="UP000008792">
    <property type="component" value="Unassembled WGS sequence"/>
</dbReference>
<keyword evidence="3" id="KW-0732">Signal</keyword>
<dbReference type="AlphaFoldDB" id="B4LM63"/>
<sequence length="118" mass="12575">MLRAWIVVLFANSVLAAAATPVPSSQLGSPNGQYTLSIRHPDGKSWREETVKQVPPGVPEVKGMLNQNFEDQGGTLVVIYEAGPNGYVAKYSYKSAGKPEQPVFAIFLSPAVLKSSAG</sequence>
<dbReference type="PROSITE" id="PS51155">
    <property type="entry name" value="CHIT_BIND_RR_2"/>
    <property type="match status" value="1"/>
</dbReference>
<feature type="chain" id="PRO_5006457314" evidence="3">
    <location>
        <begin position="19"/>
        <end position="118"/>
    </location>
</feature>
<feature type="compositionally biased region" description="Polar residues" evidence="2">
    <location>
        <begin position="22"/>
        <end position="36"/>
    </location>
</feature>
<dbReference type="OrthoDB" id="7845637at2759"/>
<keyword evidence="1" id="KW-0193">Cuticle</keyword>
<feature type="signal peptide" evidence="3">
    <location>
        <begin position="1"/>
        <end position="18"/>
    </location>
</feature>
<evidence type="ECO:0000313" key="5">
    <source>
        <dbReference type="Proteomes" id="UP000008792"/>
    </source>
</evidence>
<dbReference type="InParanoid" id="B4LM63"/>
<proteinExistence type="predicted"/>
<evidence type="ECO:0000256" key="3">
    <source>
        <dbReference type="SAM" id="SignalP"/>
    </source>
</evidence>
<dbReference type="eggNOG" id="ENOG502TAZF">
    <property type="taxonomic scope" value="Eukaryota"/>
</dbReference>
<keyword evidence="5" id="KW-1185">Reference proteome</keyword>
<reference evidence="4 5" key="1">
    <citation type="journal article" date="2007" name="Nature">
        <title>Evolution of genes and genomes on the Drosophila phylogeny.</title>
        <authorList>
            <consortium name="Drosophila 12 Genomes Consortium"/>
            <person name="Clark A.G."/>
            <person name="Eisen M.B."/>
            <person name="Smith D.R."/>
            <person name="Bergman C.M."/>
            <person name="Oliver B."/>
            <person name="Markow T.A."/>
            <person name="Kaufman T.C."/>
            <person name="Kellis M."/>
            <person name="Gelbart W."/>
            <person name="Iyer V.N."/>
            <person name="Pollard D.A."/>
            <person name="Sackton T.B."/>
            <person name="Larracuente A.M."/>
            <person name="Singh N.D."/>
            <person name="Abad J.P."/>
            <person name="Abt D.N."/>
            <person name="Adryan B."/>
            <person name="Aguade M."/>
            <person name="Akashi H."/>
            <person name="Anderson W.W."/>
            <person name="Aquadro C.F."/>
            <person name="Ardell D.H."/>
            <person name="Arguello R."/>
            <person name="Artieri C.G."/>
            <person name="Barbash D.A."/>
            <person name="Barker D."/>
            <person name="Barsanti P."/>
            <person name="Batterham P."/>
            <person name="Batzoglou S."/>
            <person name="Begun D."/>
            <person name="Bhutkar A."/>
            <person name="Blanco E."/>
            <person name="Bosak S.A."/>
            <person name="Bradley R.K."/>
            <person name="Brand A.D."/>
            <person name="Brent M.R."/>
            <person name="Brooks A.N."/>
            <person name="Brown R.H."/>
            <person name="Butlin R.K."/>
            <person name="Caggese C."/>
            <person name="Calvi B.R."/>
            <person name="Bernardo de Carvalho A."/>
            <person name="Caspi A."/>
            <person name="Castrezana S."/>
            <person name="Celniker S.E."/>
            <person name="Chang J.L."/>
            <person name="Chapple C."/>
            <person name="Chatterji S."/>
            <person name="Chinwalla A."/>
            <person name="Civetta A."/>
            <person name="Clifton S.W."/>
            <person name="Comeron J.M."/>
            <person name="Costello J.C."/>
            <person name="Coyne J.A."/>
            <person name="Daub J."/>
            <person name="David R.G."/>
            <person name="Delcher A.L."/>
            <person name="Delehaunty K."/>
            <person name="Do C.B."/>
            <person name="Ebling H."/>
            <person name="Edwards K."/>
            <person name="Eickbush T."/>
            <person name="Evans J.D."/>
            <person name="Filipski A."/>
            <person name="Findeiss S."/>
            <person name="Freyhult E."/>
            <person name="Fulton L."/>
            <person name="Fulton R."/>
            <person name="Garcia A.C."/>
            <person name="Gardiner A."/>
            <person name="Garfield D.A."/>
            <person name="Garvin B.E."/>
            <person name="Gibson G."/>
            <person name="Gilbert D."/>
            <person name="Gnerre S."/>
            <person name="Godfrey J."/>
            <person name="Good R."/>
            <person name="Gotea V."/>
            <person name="Gravely B."/>
            <person name="Greenberg A.J."/>
            <person name="Griffiths-Jones S."/>
            <person name="Gross S."/>
            <person name="Guigo R."/>
            <person name="Gustafson E.A."/>
            <person name="Haerty W."/>
            <person name="Hahn M.W."/>
            <person name="Halligan D.L."/>
            <person name="Halpern A.L."/>
            <person name="Halter G.M."/>
            <person name="Han M.V."/>
            <person name="Heger A."/>
            <person name="Hillier L."/>
            <person name="Hinrichs A.S."/>
            <person name="Holmes I."/>
            <person name="Hoskins R.A."/>
            <person name="Hubisz M.J."/>
            <person name="Hultmark D."/>
            <person name="Huntley M.A."/>
            <person name="Jaffe D.B."/>
            <person name="Jagadeeshan S."/>
            <person name="Jeck W.R."/>
            <person name="Johnson J."/>
            <person name="Jones C.D."/>
            <person name="Jordan W.C."/>
            <person name="Karpen G.H."/>
            <person name="Kataoka E."/>
            <person name="Keightley P.D."/>
            <person name="Kheradpour P."/>
            <person name="Kirkness E.F."/>
            <person name="Koerich L.B."/>
            <person name="Kristiansen K."/>
            <person name="Kudrna D."/>
            <person name="Kulathinal R.J."/>
            <person name="Kumar S."/>
            <person name="Kwok R."/>
            <person name="Lander E."/>
            <person name="Langley C.H."/>
            <person name="Lapoint R."/>
            <person name="Lazzaro B.P."/>
            <person name="Lee S.J."/>
            <person name="Levesque L."/>
            <person name="Li R."/>
            <person name="Lin C.F."/>
            <person name="Lin M.F."/>
            <person name="Lindblad-Toh K."/>
            <person name="Llopart A."/>
            <person name="Long M."/>
            <person name="Low L."/>
            <person name="Lozovsky E."/>
            <person name="Lu J."/>
            <person name="Luo M."/>
            <person name="Machado C.A."/>
            <person name="Makalowski W."/>
            <person name="Marzo M."/>
            <person name="Matsuda M."/>
            <person name="Matzkin L."/>
            <person name="McAllister B."/>
            <person name="McBride C.S."/>
            <person name="McKernan B."/>
            <person name="McKernan K."/>
            <person name="Mendez-Lago M."/>
            <person name="Minx P."/>
            <person name="Mollenhauer M.U."/>
            <person name="Montooth K."/>
            <person name="Mount S.M."/>
            <person name="Mu X."/>
            <person name="Myers E."/>
            <person name="Negre B."/>
            <person name="Newfeld S."/>
            <person name="Nielsen R."/>
            <person name="Noor M.A."/>
            <person name="O'Grady P."/>
            <person name="Pachter L."/>
            <person name="Papaceit M."/>
            <person name="Parisi M.J."/>
            <person name="Parisi M."/>
            <person name="Parts L."/>
            <person name="Pedersen J.S."/>
            <person name="Pesole G."/>
            <person name="Phillippy A.M."/>
            <person name="Ponting C.P."/>
            <person name="Pop M."/>
            <person name="Porcelli D."/>
            <person name="Powell J.R."/>
            <person name="Prohaska S."/>
            <person name="Pruitt K."/>
            <person name="Puig M."/>
            <person name="Quesneville H."/>
            <person name="Ram K.R."/>
            <person name="Rand D."/>
            <person name="Rasmussen M.D."/>
            <person name="Reed L.K."/>
            <person name="Reenan R."/>
            <person name="Reily A."/>
            <person name="Remington K.A."/>
            <person name="Rieger T.T."/>
            <person name="Ritchie M.G."/>
            <person name="Robin C."/>
            <person name="Rogers Y.H."/>
            <person name="Rohde C."/>
            <person name="Rozas J."/>
            <person name="Rubenfield M.J."/>
            <person name="Ruiz A."/>
            <person name="Russo S."/>
            <person name="Salzberg S.L."/>
            <person name="Sanchez-Gracia A."/>
            <person name="Saranga D.J."/>
            <person name="Sato H."/>
            <person name="Schaeffer S.W."/>
            <person name="Schatz M.C."/>
            <person name="Schlenke T."/>
            <person name="Schwartz R."/>
            <person name="Segarra C."/>
            <person name="Singh R.S."/>
            <person name="Sirot L."/>
            <person name="Sirota M."/>
            <person name="Sisneros N.B."/>
            <person name="Smith C.D."/>
            <person name="Smith T.F."/>
            <person name="Spieth J."/>
            <person name="Stage D.E."/>
            <person name="Stark A."/>
            <person name="Stephan W."/>
            <person name="Strausberg R.L."/>
            <person name="Strempel S."/>
            <person name="Sturgill D."/>
            <person name="Sutton G."/>
            <person name="Sutton G.G."/>
            <person name="Tao W."/>
            <person name="Teichmann S."/>
            <person name="Tobari Y.N."/>
            <person name="Tomimura Y."/>
            <person name="Tsolas J.M."/>
            <person name="Valente V.L."/>
            <person name="Venter E."/>
            <person name="Venter J.C."/>
            <person name="Vicario S."/>
            <person name="Vieira F.G."/>
            <person name="Vilella A.J."/>
            <person name="Villasante A."/>
            <person name="Walenz B."/>
            <person name="Wang J."/>
            <person name="Wasserman M."/>
            <person name="Watts T."/>
            <person name="Wilson D."/>
            <person name="Wilson R.K."/>
            <person name="Wing R.A."/>
            <person name="Wolfner M.F."/>
            <person name="Wong A."/>
            <person name="Wong G.K."/>
            <person name="Wu C.I."/>
            <person name="Wu G."/>
            <person name="Yamamoto D."/>
            <person name="Yang H.P."/>
            <person name="Yang S.P."/>
            <person name="Yorke J.A."/>
            <person name="Yoshida K."/>
            <person name="Zdobnov E."/>
            <person name="Zhang P."/>
            <person name="Zhang Y."/>
            <person name="Zimin A.V."/>
            <person name="Baldwin J."/>
            <person name="Abdouelleil A."/>
            <person name="Abdulkadir J."/>
            <person name="Abebe A."/>
            <person name="Abera B."/>
            <person name="Abreu J."/>
            <person name="Acer S.C."/>
            <person name="Aftuck L."/>
            <person name="Alexander A."/>
            <person name="An P."/>
            <person name="Anderson E."/>
            <person name="Anderson S."/>
            <person name="Arachi H."/>
            <person name="Azer M."/>
            <person name="Bachantsang P."/>
            <person name="Barry A."/>
            <person name="Bayul T."/>
            <person name="Berlin A."/>
            <person name="Bessette D."/>
            <person name="Bloom T."/>
            <person name="Blye J."/>
            <person name="Boguslavskiy L."/>
            <person name="Bonnet C."/>
            <person name="Boukhgalter B."/>
            <person name="Bourzgui I."/>
            <person name="Brown A."/>
            <person name="Cahill P."/>
            <person name="Channer S."/>
            <person name="Cheshatsang Y."/>
            <person name="Chuda L."/>
            <person name="Citroen M."/>
            <person name="Collymore A."/>
            <person name="Cooke P."/>
            <person name="Costello M."/>
            <person name="D'Aco K."/>
            <person name="Daza R."/>
            <person name="De Haan G."/>
            <person name="DeGray S."/>
            <person name="DeMaso C."/>
            <person name="Dhargay N."/>
            <person name="Dooley K."/>
            <person name="Dooley E."/>
            <person name="Doricent M."/>
            <person name="Dorje P."/>
            <person name="Dorjee K."/>
            <person name="Dupes A."/>
            <person name="Elong R."/>
            <person name="Falk J."/>
            <person name="Farina A."/>
            <person name="Faro S."/>
            <person name="Ferguson D."/>
            <person name="Fisher S."/>
            <person name="Foley C.D."/>
            <person name="Franke A."/>
            <person name="Friedrich D."/>
            <person name="Gadbois L."/>
            <person name="Gearin G."/>
            <person name="Gearin C.R."/>
            <person name="Giannoukos G."/>
            <person name="Goode T."/>
            <person name="Graham J."/>
            <person name="Grandbois E."/>
            <person name="Grewal S."/>
            <person name="Gyaltsen K."/>
            <person name="Hafez N."/>
            <person name="Hagos B."/>
            <person name="Hall J."/>
            <person name="Henson C."/>
            <person name="Hollinger A."/>
            <person name="Honan T."/>
            <person name="Huard M.D."/>
            <person name="Hughes L."/>
            <person name="Hurhula B."/>
            <person name="Husby M.E."/>
            <person name="Kamat A."/>
            <person name="Kanga B."/>
            <person name="Kashin S."/>
            <person name="Khazanovich D."/>
            <person name="Kisner P."/>
            <person name="Lance K."/>
            <person name="Lara M."/>
            <person name="Lee W."/>
            <person name="Lennon N."/>
            <person name="Letendre F."/>
            <person name="LeVine R."/>
            <person name="Lipovsky A."/>
            <person name="Liu X."/>
            <person name="Liu J."/>
            <person name="Liu S."/>
            <person name="Lokyitsang T."/>
            <person name="Lokyitsang Y."/>
            <person name="Lubonja R."/>
            <person name="Lui A."/>
            <person name="MacDonald P."/>
            <person name="Magnisalis V."/>
            <person name="Maru K."/>
            <person name="Matthews C."/>
            <person name="McCusker W."/>
            <person name="McDonough S."/>
            <person name="Mehta T."/>
            <person name="Meldrim J."/>
            <person name="Meneus L."/>
            <person name="Mihai O."/>
            <person name="Mihalev A."/>
            <person name="Mihova T."/>
            <person name="Mittelman R."/>
            <person name="Mlenga V."/>
            <person name="Montmayeur A."/>
            <person name="Mulrain L."/>
            <person name="Navidi A."/>
            <person name="Naylor J."/>
            <person name="Negash T."/>
            <person name="Nguyen T."/>
            <person name="Nguyen N."/>
            <person name="Nicol R."/>
            <person name="Norbu C."/>
            <person name="Norbu N."/>
            <person name="Novod N."/>
            <person name="O'Neill B."/>
            <person name="Osman S."/>
            <person name="Markiewicz E."/>
            <person name="Oyono O.L."/>
            <person name="Patti C."/>
            <person name="Phunkhang P."/>
            <person name="Pierre F."/>
            <person name="Priest M."/>
            <person name="Raghuraman S."/>
            <person name="Rege F."/>
            <person name="Reyes R."/>
            <person name="Rise C."/>
            <person name="Rogov P."/>
            <person name="Ross K."/>
            <person name="Ryan E."/>
            <person name="Settipalli S."/>
            <person name="Shea T."/>
            <person name="Sherpa N."/>
            <person name="Shi L."/>
            <person name="Shih D."/>
            <person name="Sparrow T."/>
            <person name="Spaulding J."/>
            <person name="Stalker J."/>
            <person name="Stange-Thomann N."/>
            <person name="Stavropoulos S."/>
            <person name="Stone C."/>
            <person name="Strader C."/>
            <person name="Tesfaye S."/>
            <person name="Thomson T."/>
            <person name="Thoulutsang Y."/>
            <person name="Thoulutsang D."/>
            <person name="Topham K."/>
            <person name="Topping I."/>
            <person name="Tsamla T."/>
            <person name="Vassiliev H."/>
            <person name="Vo A."/>
            <person name="Wangchuk T."/>
            <person name="Wangdi T."/>
            <person name="Weiand M."/>
            <person name="Wilkinson J."/>
            <person name="Wilson A."/>
            <person name="Yadav S."/>
            <person name="Young G."/>
            <person name="Yu Q."/>
            <person name="Zembek L."/>
            <person name="Zhong D."/>
            <person name="Zimmer A."/>
            <person name="Zwirko Z."/>
            <person name="Jaffe D.B."/>
            <person name="Alvarez P."/>
            <person name="Brockman W."/>
            <person name="Butler J."/>
            <person name="Chin C."/>
            <person name="Gnerre S."/>
            <person name="Grabherr M."/>
            <person name="Kleber M."/>
            <person name="Mauceli E."/>
            <person name="MacCallum I."/>
        </authorList>
    </citation>
    <scope>NUCLEOTIDE SEQUENCE [LARGE SCALE GENOMIC DNA]</scope>
    <source>
        <strain evidence="5">Tucson 15010-1051.87</strain>
    </source>
</reference>
<evidence type="ECO:0000313" key="4">
    <source>
        <dbReference type="EMBL" id="EDW60941.2"/>
    </source>
</evidence>
<evidence type="ECO:0000256" key="2">
    <source>
        <dbReference type="SAM" id="MobiDB-lite"/>
    </source>
</evidence>
<dbReference type="EMBL" id="CH940648">
    <property type="protein sequence ID" value="EDW60941.2"/>
    <property type="molecule type" value="Genomic_DNA"/>
</dbReference>
<protein>
    <submittedName>
        <fullName evidence="4">Uncharacterized protein</fullName>
    </submittedName>
</protein>
<feature type="region of interest" description="Disordered" evidence="2">
    <location>
        <begin position="22"/>
        <end position="47"/>
    </location>
</feature>
<dbReference type="HOGENOM" id="CLU_2529773_0_0_1"/>
<dbReference type="GO" id="GO:0042302">
    <property type="term" value="F:structural constituent of cuticle"/>
    <property type="evidence" value="ECO:0007669"/>
    <property type="project" value="UniProtKB-UniRule"/>
</dbReference>
<dbReference type="KEGG" id="dvi:6627183"/>
<name>B4LM63_DROVI</name>
<evidence type="ECO:0000256" key="1">
    <source>
        <dbReference type="PROSITE-ProRule" id="PRU00497"/>
    </source>
</evidence>
<accession>B4LM63</accession>
<gene>
    <name evidence="4" type="primary">Dvir\GJ20580</name>
    <name evidence="4" type="ORF">Dvir_GJ20580</name>
</gene>
<organism evidence="4 5">
    <name type="scientific">Drosophila virilis</name>
    <name type="common">Fruit fly</name>
    <dbReference type="NCBI Taxonomy" id="7244"/>
    <lineage>
        <taxon>Eukaryota</taxon>
        <taxon>Metazoa</taxon>
        <taxon>Ecdysozoa</taxon>
        <taxon>Arthropoda</taxon>
        <taxon>Hexapoda</taxon>
        <taxon>Insecta</taxon>
        <taxon>Pterygota</taxon>
        <taxon>Neoptera</taxon>
        <taxon>Endopterygota</taxon>
        <taxon>Diptera</taxon>
        <taxon>Brachycera</taxon>
        <taxon>Muscomorpha</taxon>
        <taxon>Ephydroidea</taxon>
        <taxon>Drosophilidae</taxon>
        <taxon>Drosophila</taxon>
    </lineage>
</organism>
<dbReference type="InterPro" id="IPR000618">
    <property type="entry name" value="Insect_cuticle"/>
</dbReference>